<organism evidence="2 3">
    <name type="scientific">Vibrio gelatinilyticus</name>
    <dbReference type="NCBI Taxonomy" id="2893468"/>
    <lineage>
        <taxon>Bacteria</taxon>
        <taxon>Pseudomonadati</taxon>
        <taxon>Pseudomonadota</taxon>
        <taxon>Gammaproteobacteria</taxon>
        <taxon>Vibrionales</taxon>
        <taxon>Vibrionaceae</taxon>
        <taxon>Vibrio</taxon>
    </lineage>
</organism>
<dbReference type="InterPro" id="IPR013498">
    <property type="entry name" value="Topo_IA_Znf"/>
</dbReference>
<feature type="domain" description="DNA topoisomerase type IA zn finger" evidence="1">
    <location>
        <begin position="114"/>
        <end position="151"/>
    </location>
</feature>
<dbReference type="RefSeq" id="WP_244358858.1">
    <property type="nucleotide sequence ID" value="NZ_JAJNNZ010000017.1"/>
</dbReference>
<dbReference type="InterPro" id="IPR000380">
    <property type="entry name" value="Topo_IA"/>
</dbReference>
<dbReference type="EMBL" id="JAJNNZ010000017">
    <property type="protein sequence ID" value="MCJ2378507.1"/>
    <property type="molecule type" value="Genomic_DNA"/>
</dbReference>
<dbReference type="SUPFAM" id="SSF57783">
    <property type="entry name" value="Zinc beta-ribbon"/>
    <property type="match status" value="2"/>
</dbReference>
<reference evidence="2" key="1">
    <citation type="submission" date="2021-11" db="EMBL/GenBank/DDBJ databases">
        <title>Vibrio ZSDE26 sp. nov. and Vibrio ZSDZ34 sp. nov., isolated from coastal seawater in Qingdao.</title>
        <authorList>
            <person name="Zhang P."/>
        </authorList>
    </citation>
    <scope>NUCLEOTIDE SEQUENCE</scope>
    <source>
        <strain evidence="2">ZSDZ34</strain>
    </source>
</reference>
<evidence type="ECO:0000313" key="2">
    <source>
        <dbReference type="EMBL" id="MCJ2378507.1"/>
    </source>
</evidence>
<keyword evidence="2" id="KW-0238">DNA-binding</keyword>
<evidence type="ECO:0000313" key="3">
    <source>
        <dbReference type="Proteomes" id="UP001139488"/>
    </source>
</evidence>
<dbReference type="GO" id="GO:0006265">
    <property type="term" value="P:DNA topological change"/>
    <property type="evidence" value="ECO:0007669"/>
    <property type="project" value="InterPro"/>
</dbReference>
<dbReference type="AlphaFoldDB" id="A0A9X2B076"/>
<proteinExistence type="predicted"/>
<feature type="domain" description="DNA topoisomerase type IA zn finger" evidence="1">
    <location>
        <begin position="68"/>
        <end position="102"/>
    </location>
</feature>
<accession>A0A9X2B076</accession>
<comment type="caution">
    <text evidence="2">The sequence shown here is derived from an EMBL/GenBank/DDBJ whole genome shotgun (WGS) entry which is preliminary data.</text>
</comment>
<gene>
    <name evidence="2" type="ORF">LNL84_16960</name>
</gene>
<dbReference type="GO" id="GO:0005694">
    <property type="term" value="C:chromosome"/>
    <property type="evidence" value="ECO:0007669"/>
    <property type="project" value="InterPro"/>
</dbReference>
<dbReference type="PANTHER" id="PTHR42785:SF1">
    <property type="entry name" value="DNA TOPOISOMERASE"/>
    <property type="match status" value="1"/>
</dbReference>
<protein>
    <submittedName>
        <fullName evidence="2">Topoisomerase DNA-binding C4 zinc finger domain-containing protein</fullName>
    </submittedName>
</protein>
<evidence type="ECO:0000259" key="1">
    <source>
        <dbReference type="Pfam" id="PF01396"/>
    </source>
</evidence>
<name>A0A9X2B076_9VIBR</name>
<dbReference type="Proteomes" id="UP001139488">
    <property type="component" value="Unassembled WGS sequence"/>
</dbReference>
<keyword evidence="3" id="KW-1185">Reference proteome</keyword>
<dbReference type="PANTHER" id="PTHR42785">
    <property type="entry name" value="DNA TOPOISOMERASE, TYPE IA, CORE"/>
    <property type="match status" value="1"/>
</dbReference>
<dbReference type="Gene3D" id="3.30.65.10">
    <property type="entry name" value="Bacterial Topoisomerase I, domain 1"/>
    <property type="match status" value="2"/>
</dbReference>
<feature type="domain" description="DNA topoisomerase type IA zn finger" evidence="1">
    <location>
        <begin position="21"/>
        <end position="58"/>
    </location>
</feature>
<dbReference type="Pfam" id="PF01396">
    <property type="entry name" value="Zn_ribbon_Top1"/>
    <property type="match status" value="3"/>
</dbReference>
<dbReference type="GO" id="GO:0003917">
    <property type="term" value="F:DNA topoisomerase type I (single strand cut, ATP-independent) activity"/>
    <property type="evidence" value="ECO:0007669"/>
    <property type="project" value="InterPro"/>
</dbReference>
<dbReference type="GO" id="GO:0003677">
    <property type="term" value="F:DNA binding"/>
    <property type="evidence" value="ECO:0007669"/>
    <property type="project" value="UniProtKB-KW"/>
</dbReference>
<sequence length="189" mass="20865">MSRKIDHQLFSAHEHALESEPCPQCDVGELHIKNGKHGPFLGCNRYPECDYIKPLHQNDGHIVKALGVACPECGDELLLRQGRYGMFIGCSAYPTCSFIESPSANPVVETQDKVACPECGSGHIKERKTRFGKVFYACDNYPQCKFSINRPPIAGQCQFCGFGLLMEKKSSPSGVIIECAARGCHKVQE</sequence>